<dbReference type="PROSITE" id="PS00061">
    <property type="entry name" value="ADH_SHORT"/>
    <property type="match status" value="1"/>
</dbReference>
<keyword evidence="5" id="KW-1185">Reference proteome</keyword>
<keyword evidence="2" id="KW-0560">Oxidoreductase</keyword>
<dbReference type="EMBL" id="LMTZ01000122">
    <property type="protein sequence ID" value="KST64430.1"/>
    <property type="molecule type" value="Genomic_DNA"/>
</dbReference>
<dbReference type="PIRSF" id="PIRSF000126">
    <property type="entry name" value="11-beta-HSD1"/>
    <property type="match status" value="1"/>
</dbReference>
<dbReference type="PANTHER" id="PTHR44196:SF1">
    <property type="entry name" value="DEHYDROGENASE_REDUCTASE SDR FAMILY MEMBER 7B"/>
    <property type="match status" value="1"/>
</dbReference>
<evidence type="ECO:0000256" key="2">
    <source>
        <dbReference type="ARBA" id="ARBA00023002"/>
    </source>
</evidence>
<comment type="similarity">
    <text evidence="1 3">Belongs to the short-chain dehydrogenases/reductases (SDR) family.</text>
</comment>
<dbReference type="Gene3D" id="3.40.50.720">
    <property type="entry name" value="NAD(P)-binding Rossmann-like Domain"/>
    <property type="match status" value="1"/>
</dbReference>
<dbReference type="RefSeq" id="WP_027843613.1">
    <property type="nucleotide sequence ID" value="NZ_LMTZ01000122.1"/>
</dbReference>
<dbReference type="Proteomes" id="UP000053372">
    <property type="component" value="Unassembled WGS sequence"/>
</dbReference>
<evidence type="ECO:0000256" key="3">
    <source>
        <dbReference type="RuleBase" id="RU000363"/>
    </source>
</evidence>
<dbReference type="Pfam" id="PF00106">
    <property type="entry name" value="adh_short"/>
    <property type="match status" value="1"/>
</dbReference>
<dbReference type="InterPro" id="IPR036291">
    <property type="entry name" value="NAD(P)-bd_dom_sf"/>
</dbReference>
<evidence type="ECO:0000313" key="5">
    <source>
        <dbReference type="Proteomes" id="UP000053372"/>
    </source>
</evidence>
<proteinExistence type="inferred from homology"/>
<dbReference type="GO" id="GO:0016491">
    <property type="term" value="F:oxidoreductase activity"/>
    <property type="evidence" value="ECO:0007669"/>
    <property type="project" value="UniProtKB-KW"/>
</dbReference>
<comment type="caution">
    <text evidence="4">The sequence shown here is derived from an EMBL/GenBank/DDBJ whole genome shotgun (WGS) entry which is preliminary data.</text>
</comment>
<accession>A0A0V7ZIT2</accession>
<dbReference type="AlphaFoldDB" id="A0A0V7ZIT2"/>
<dbReference type="InterPro" id="IPR020904">
    <property type="entry name" value="Sc_DH/Rdtase_CS"/>
</dbReference>
<organism evidence="4 5">
    <name type="scientific">Mastigocoleus testarum BC008</name>
    <dbReference type="NCBI Taxonomy" id="371196"/>
    <lineage>
        <taxon>Bacteria</taxon>
        <taxon>Bacillati</taxon>
        <taxon>Cyanobacteriota</taxon>
        <taxon>Cyanophyceae</taxon>
        <taxon>Nostocales</taxon>
        <taxon>Hapalosiphonaceae</taxon>
        <taxon>Mastigocoleus</taxon>
    </lineage>
</organism>
<dbReference type="PRINTS" id="PR00081">
    <property type="entry name" value="GDHRDH"/>
</dbReference>
<sequence>MKDIVGKIVVLTGASGGIGAFISRALAKEKAIVVGVALSQQKLEQIQVDIEANGGKFIGIPFDISRVEDLSILVQQINERAGSVDILINNAAIEKFRYLQHYSLSDINSMFSVNLIAAIELTRLLLPSMLDRDRGHIISIASGSGKKGMPYNSVYSATKAGLLVWTDSMRQELNDCNVDISVVCPGYTNTGMFLRTGLVAPKVANVTEPSEVAKIIIRAIKENQAEVIIDGFLSKLLFAIGQLSPKFGDAVFRITGITELYKSYVESQYPHR</sequence>
<dbReference type="InterPro" id="IPR002347">
    <property type="entry name" value="SDR_fam"/>
</dbReference>
<dbReference type="OrthoDB" id="9785520at2"/>
<evidence type="ECO:0000256" key="1">
    <source>
        <dbReference type="ARBA" id="ARBA00006484"/>
    </source>
</evidence>
<dbReference type="SUPFAM" id="SSF51735">
    <property type="entry name" value="NAD(P)-binding Rossmann-fold domains"/>
    <property type="match status" value="1"/>
</dbReference>
<gene>
    <name evidence="4" type="ORF">BC008_17515</name>
</gene>
<name>A0A0V7ZIT2_9CYAN</name>
<dbReference type="PANTHER" id="PTHR44196">
    <property type="entry name" value="DEHYDROGENASE/REDUCTASE SDR FAMILY MEMBER 7B"/>
    <property type="match status" value="1"/>
</dbReference>
<reference evidence="4 5" key="1">
    <citation type="journal article" date="2015" name="Genome Announc.">
        <title>Draft Genome of the Euendolithic (true boring) Cyanobacterium Mastigocoleus testarum strain BC008.</title>
        <authorList>
            <person name="Guida B.S."/>
            <person name="Garcia-Pichel F."/>
        </authorList>
    </citation>
    <scope>NUCLEOTIDE SEQUENCE [LARGE SCALE GENOMIC DNA]</scope>
    <source>
        <strain evidence="4 5">BC008</strain>
    </source>
</reference>
<evidence type="ECO:0000313" key="4">
    <source>
        <dbReference type="EMBL" id="KST64430.1"/>
    </source>
</evidence>
<dbReference type="PRINTS" id="PR00080">
    <property type="entry name" value="SDRFAMILY"/>
</dbReference>
<protein>
    <submittedName>
        <fullName evidence="4">Ketoacyl reductase</fullName>
    </submittedName>
</protein>
<dbReference type="GO" id="GO:0016020">
    <property type="term" value="C:membrane"/>
    <property type="evidence" value="ECO:0007669"/>
    <property type="project" value="TreeGrafter"/>
</dbReference>